<comment type="subcellular location">
    <subcellularLocation>
        <location evidence="1">Secreted</location>
    </subcellularLocation>
</comment>
<dbReference type="GeneID" id="108009938"/>
<reference evidence="6" key="1">
    <citation type="submission" date="2025-08" db="UniProtKB">
        <authorList>
            <consortium name="RefSeq"/>
        </authorList>
    </citation>
    <scope>IDENTIFICATION</scope>
</reference>
<dbReference type="SUPFAM" id="SSF55797">
    <property type="entry name" value="PR-1-like"/>
    <property type="match status" value="1"/>
</dbReference>
<feature type="signal peptide" evidence="3">
    <location>
        <begin position="1"/>
        <end position="18"/>
    </location>
</feature>
<dbReference type="Gene3D" id="3.40.33.10">
    <property type="entry name" value="CAP"/>
    <property type="match status" value="1"/>
</dbReference>
<keyword evidence="5" id="KW-1185">Reference proteome</keyword>
<evidence type="ECO:0000256" key="3">
    <source>
        <dbReference type="SAM" id="SignalP"/>
    </source>
</evidence>
<feature type="chain" id="PRO_5046687150" evidence="3">
    <location>
        <begin position="19"/>
        <end position="272"/>
    </location>
</feature>
<dbReference type="Proteomes" id="UP001652628">
    <property type="component" value="Chromosome 2R"/>
</dbReference>
<evidence type="ECO:0000256" key="2">
    <source>
        <dbReference type="ARBA" id="ARBA00022525"/>
    </source>
</evidence>
<proteinExistence type="predicted"/>
<dbReference type="SMART" id="SM00198">
    <property type="entry name" value="SCP"/>
    <property type="match status" value="1"/>
</dbReference>
<dbReference type="AlphaFoldDB" id="A0AB39Z8D6"/>
<gene>
    <name evidence="6" type="primary">LOC108009938</name>
</gene>
<dbReference type="InterPro" id="IPR014044">
    <property type="entry name" value="CAP_dom"/>
</dbReference>
<evidence type="ECO:0000313" key="5">
    <source>
        <dbReference type="Proteomes" id="UP001652628"/>
    </source>
</evidence>
<dbReference type="InterPro" id="IPR035940">
    <property type="entry name" value="CAP_sf"/>
</dbReference>
<keyword evidence="2" id="KW-0964">Secreted</keyword>
<dbReference type="Pfam" id="PF00188">
    <property type="entry name" value="CAP"/>
    <property type="match status" value="1"/>
</dbReference>
<accession>A0AB39Z8D6</accession>
<name>A0AB39Z8D6_DROSZ</name>
<evidence type="ECO:0000256" key="1">
    <source>
        <dbReference type="ARBA" id="ARBA00004613"/>
    </source>
</evidence>
<evidence type="ECO:0000313" key="6">
    <source>
        <dbReference type="RefSeq" id="XP_016930170.3"/>
    </source>
</evidence>
<dbReference type="GO" id="GO:0005576">
    <property type="term" value="C:extracellular region"/>
    <property type="evidence" value="ECO:0007669"/>
    <property type="project" value="UniProtKB-SubCell"/>
</dbReference>
<dbReference type="CDD" id="cd05380">
    <property type="entry name" value="CAP_euk"/>
    <property type="match status" value="1"/>
</dbReference>
<organism evidence="5 6">
    <name type="scientific">Drosophila suzukii</name>
    <name type="common">Spotted-wing drosophila fruit fly</name>
    <dbReference type="NCBI Taxonomy" id="28584"/>
    <lineage>
        <taxon>Eukaryota</taxon>
        <taxon>Metazoa</taxon>
        <taxon>Ecdysozoa</taxon>
        <taxon>Arthropoda</taxon>
        <taxon>Hexapoda</taxon>
        <taxon>Insecta</taxon>
        <taxon>Pterygota</taxon>
        <taxon>Neoptera</taxon>
        <taxon>Endopterygota</taxon>
        <taxon>Diptera</taxon>
        <taxon>Brachycera</taxon>
        <taxon>Muscomorpha</taxon>
        <taxon>Ephydroidea</taxon>
        <taxon>Drosophilidae</taxon>
        <taxon>Drosophila</taxon>
        <taxon>Sophophora</taxon>
    </lineage>
</organism>
<dbReference type="RefSeq" id="XP_016930170.3">
    <property type="nucleotide sequence ID" value="XM_017074681.4"/>
</dbReference>
<sequence>MIWRFVLPVILLLSLASGYNYCNNKTHRCVVKNREHFMCRLEKFPAYGGKTKFHEIVPDTSNFQEMALDLLNSMRNRFASGELITSANKTFAKARRMRKLIWDKELGYLARSHASTVSFMRTECRSTQRFPHVGETPAVVIAKKEMDIKQICEKAFKTMFDEYLNVTDPFGLLHAFDAVRDYYVGHFTTIISDRASRVGCGVAVGSNCLATNQFCYFVTCYFDFNNIQSSYVYKSGDPGSSCDDWGVHGSDKYPFLCKNNGQIYPHDHGHKW</sequence>
<evidence type="ECO:0000259" key="4">
    <source>
        <dbReference type="SMART" id="SM00198"/>
    </source>
</evidence>
<keyword evidence="3" id="KW-0732">Signal</keyword>
<feature type="domain" description="SCP" evidence="4">
    <location>
        <begin position="62"/>
        <end position="229"/>
    </location>
</feature>
<protein>
    <submittedName>
        <fullName evidence="6">Antigen 5 like allergen Cul n 1-like isoform X1</fullName>
    </submittedName>
</protein>